<dbReference type="GO" id="GO:0061630">
    <property type="term" value="F:ubiquitin protein ligase activity"/>
    <property type="evidence" value="ECO:0007669"/>
    <property type="project" value="UniProtKB-EC"/>
</dbReference>
<evidence type="ECO:0000256" key="2">
    <source>
        <dbReference type="ARBA" id="ARBA00004496"/>
    </source>
</evidence>
<evidence type="ECO:0000256" key="5">
    <source>
        <dbReference type="ARBA" id="ARBA00022679"/>
    </source>
</evidence>
<dbReference type="HOGENOM" id="CLU_002173_9_2_1"/>
<reference evidence="8" key="1">
    <citation type="submission" date="2015-05" db="UniProtKB">
        <authorList>
            <consortium name="EnsemblMetazoa"/>
        </authorList>
    </citation>
    <scope>IDENTIFICATION</scope>
</reference>
<dbReference type="Gene3D" id="3.30.2410.10">
    <property type="entry name" value="Hect, E3 ligase catalytic domain"/>
    <property type="match status" value="1"/>
</dbReference>
<dbReference type="GO" id="GO:0005737">
    <property type="term" value="C:cytoplasm"/>
    <property type="evidence" value="ECO:0007669"/>
    <property type="project" value="UniProtKB-SubCell"/>
</dbReference>
<dbReference type="eggNOG" id="KOG0941">
    <property type="taxonomic scope" value="Eukaryota"/>
</dbReference>
<keyword evidence="5" id="KW-0808">Transferase</keyword>
<organism evidence="8 9">
    <name type="scientific">Rhodnius prolixus</name>
    <name type="common">Triatomid bug</name>
    <dbReference type="NCBI Taxonomy" id="13249"/>
    <lineage>
        <taxon>Eukaryota</taxon>
        <taxon>Metazoa</taxon>
        <taxon>Ecdysozoa</taxon>
        <taxon>Arthropoda</taxon>
        <taxon>Hexapoda</taxon>
        <taxon>Insecta</taxon>
        <taxon>Pterygota</taxon>
        <taxon>Neoptera</taxon>
        <taxon>Paraneoptera</taxon>
        <taxon>Hemiptera</taxon>
        <taxon>Heteroptera</taxon>
        <taxon>Panheteroptera</taxon>
        <taxon>Cimicomorpha</taxon>
        <taxon>Reduviidae</taxon>
        <taxon>Triatominae</taxon>
        <taxon>Rhodnius</taxon>
    </lineage>
</organism>
<evidence type="ECO:0000256" key="1">
    <source>
        <dbReference type="ARBA" id="ARBA00000885"/>
    </source>
</evidence>
<evidence type="ECO:0000313" key="9">
    <source>
        <dbReference type="Proteomes" id="UP000015103"/>
    </source>
</evidence>
<dbReference type="PANTHER" id="PTHR45700:SF9">
    <property type="entry name" value="HECT-TYPE E3 UBIQUITIN TRANSFERASE"/>
    <property type="match status" value="1"/>
</dbReference>
<dbReference type="Gene3D" id="3.30.2160.10">
    <property type="entry name" value="Hect, E3 ligase catalytic domain"/>
    <property type="match status" value="1"/>
</dbReference>
<keyword evidence="4" id="KW-0963">Cytoplasm</keyword>
<evidence type="ECO:0000259" key="7">
    <source>
        <dbReference type="PROSITE" id="PS50237"/>
    </source>
</evidence>
<dbReference type="VEuPathDB" id="VectorBase:RPRC003072"/>
<comment type="catalytic activity">
    <reaction evidence="1">
        <text>S-ubiquitinyl-[E2 ubiquitin-conjugating enzyme]-L-cysteine + [acceptor protein]-L-lysine = [E2 ubiquitin-conjugating enzyme]-L-cysteine + N(6)-ubiquitinyl-[acceptor protein]-L-lysine.</text>
        <dbReference type="EC" id="2.3.2.26"/>
    </reaction>
</comment>
<dbReference type="PANTHER" id="PTHR45700">
    <property type="entry name" value="UBIQUITIN-PROTEIN LIGASE E3C"/>
    <property type="match status" value="1"/>
</dbReference>
<protein>
    <recommendedName>
        <fullName evidence="3">HECT-type E3 ubiquitin transferase</fullName>
        <ecNumber evidence="3">2.3.2.26</ecNumber>
    </recommendedName>
</protein>
<dbReference type="SUPFAM" id="SSF56204">
    <property type="entry name" value="Hect, E3 ligase catalytic domain"/>
    <property type="match status" value="1"/>
</dbReference>
<feature type="domain" description="HECT" evidence="7">
    <location>
        <begin position="1"/>
        <end position="321"/>
    </location>
</feature>
<dbReference type="EMBL" id="ACPB03015959">
    <property type="status" value="NOT_ANNOTATED_CDS"/>
    <property type="molecule type" value="Genomic_DNA"/>
</dbReference>
<dbReference type="InterPro" id="IPR000569">
    <property type="entry name" value="HECT_dom"/>
</dbReference>
<dbReference type="InterPro" id="IPR044611">
    <property type="entry name" value="E3A/B/C-like"/>
</dbReference>
<dbReference type="STRING" id="13249.T1HG99"/>
<keyword evidence="9" id="KW-1185">Reference proteome</keyword>
<dbReference type="FunFam" id="3.30.2160.10:FF:000004">
    <property type="entry name" value="probable E3 ubiquitin-protein ligase HERC4 isoform X1"/>
    <property type="match status" value="1"/>
</dbReference>
<dbReference type="Gene3D" id="3.90.1750.10">
    <property type="entry name" value="Hect, E3 ligase catalytic domains"/>
    <property type="match status" value="1"/>
</dbReference>
<comment type="subcellular location">
    <subcellularLocation>
        <location evidence="2">Cytoplasm</location>
    </subcellularLocation>
</comment>
<dbReference type="InterPro" id="IPR035983">
    <property type="entry name" value="Hect_E3_ubiquitin_ligase"/>
</dbReference>
<accession>T1HG99</accession>
<sequence>MGGLTKEWFLLLIRQIFHPDYGMFVYHPHSRCYWFSTDQEGNLREYNLIGVLMGLAVYNSIILDLHFPSICYRKLLSPPVVPSVDTSGVGVVRSPTIDDLAEILPDVARGLKELLAYEGNVEEDMCLNFQVSLEEYGEVKTYMLKPCGDSVPVTNSNRREYVNLYLDWVLNTAIYEQFRAFYLGFHSVCASNALIMLRPEEVEMLVCGSPTLDLNELRKVTEYDGYKPEQPLISDFWEVLISLDEDLKKKFLLFTTGSDRVPVGGMGEMTFKVTRTNLDPANLPEAHTCFNQLVLPQYESKEALKEKLIIAISNAEGFGLE</sequence>
<dbReference type="EnsemblMetazoa" id="RPRC003072-RA">
    <property type="protein sequence ID" value="RPRC003072-PA"/>
    <property type="gene ID" value="RPRC003072"/>
</dbReference>
<dbReference type="Pfam" id="PF00632">
    <property type="entry name" value="HECT"/>
    <property type="match status" value="1"/>
</dbReference>
<dbReference type="OMA" id="FARRINI"/>
<dbReference type="Proteomes" id="UP000015103">
    <property type="component" value="Unassembled WGS sequence"/>
</dbReference>
<evidence type="ECO:0000256" key="4">
    <source>
        <dbReference type="ARBA" id="ARBA00022490"/>
    </source>
</evidence>
<name>T1HG99_RHOPR</name>
<evidence type="ECO:0000313" key="8">
    <source>
        <dbReference type="EnsemblMetazoa" id="RPRC003072-PA"/>
    </source>
</evidence>
<evidence type="ECO:0000256" key="3">
    <source>
        <dbReference type="ARBA" id="ARBA00012485"/>
    </source>
</evidence>
<proteinExistence type="predicted"/>
<dbReference type="EC" id="2.3.2.26" evidence="3"/>
<dbReference type="AlphaFoldDB" id="T1HG99"/>
<dbReference type="SMART" id="SM00119">
    <property type="entry name" value="HECTc"/>
    <property type="match status" value="1"/>
</dbReference>
<dbReference type="InParanoid" id="T1HG99"/>
<evidence type="ECO:0000256" key="6">
    <source>
        <dbReference type="ARBA" id="ARBA00022786"/>
    </source>
</evidence>
<dbReference type="GO" id="GO:0009966">
    <property type="term" value="P:regulation of signal transduction"/>
    <property type="evidence" value="ECO:0007669"/>
    <property type="project" value="UniProtKB-ARBA"/>
</dbReference>
<dbReference type="GO" id="GO:0000209">
    <property type="term" value="P:protein polyubiquitination"/>
    <property type="evidence" value="ECO:0007669"/>
    <property type="project" value="InterPro"/>
</dbReference>
<dbReference type="CDD" id="cd00078">
    <property type="entry name" value="HECTc"/>
    <property type="match status" value="1"/>
</dbReference>
<dbReference type="FunFam" id="3.30.2410.10:FF:000003">
    <property type="entry name" value="probable E3 ubiquitin-protein ligase HERC4 isoform X1"/>
    <property type="match status" value="1"/>
</dbReference>
<keyword evidence="6" id="KW-0833">Ubl conjugation pathway</keyword>
<dbReference type="PROSITE" id="PS50237">
    <property type="entry name" value="HECT"/>
    <property type="match status" value="1"/>
</dbReference>